<organism evidence="9 10">
    <name type="scientific">Eruca vesicaria subsp. sativa</name>
    <name type="common">Garden rocket</name>
    <name type="synonym">Eruca sativa</name>
    <dbReference type="NCBI Taxonomy" id="29727"/>
    <lineage>
        <taxon>Eukaryota</taxon>
        <taxon>Viridiplantae</taxon>
        <taxon>Streptophyta</taxon>
        <taxon>Embryophyta</taxon>
        <taxon>Tracheophyta</taxon>
        <taxon>Spermatophyta</taxon>
        <taxon>Magnoliopsida</taxon>
        <taxon>eudicotyledons</taxon>
        <taxon>Gunneridae</taxon>
        <taxon>Pentapetalae</taxon>
        <taxon>rosids</taxon>
        <taxon>malvids</taxon>
        <taxon>Brassicales</taxon>
        <taxon>Brassicaceae</taxon>
        <taxon>Brassiceae</taxon>
        <taxon>Eruca</taxon>
    </lineage>
</organism>
<dbReference type="EMBL" id="CAKOAT010084043">
    <property type="protein sequence ID" value="CAH8316085.1"/>
    <property type="molecule type" value="Genomic_DNA"/>
</dbReference>
<feature type="region of interest" description="Disordered" evidence="8">
    <location>
        <begin position="75"/>
        <end position="98"/>
    </location>
</feature>
<evidence type="ECO:0000256" key="7">
    <source>
        <dbReference type="ARBA" id="ARBA00022833"/>
    </source>
</evidence>
<comment type="caution">
    <text evidence="9">The sequence shown here is derived from an EMBL/GenBank/DDBJ whole genome shotgun (WGS) entry which is preliminary data.</text>
</comment>
<keyword evidence="3" id="KW-0540">Nuclease</keyword>
<dbReference type="AlphaFoldDB" id="A0ABC8J7A6"/>
<feature type="compositionally biased region" description="Polar residues" evidence="8">
    <location>
        <begin position="79"/>
        <end position="98"/>
    </location>
</feature>
<evidence type="ECO:0000256" key="2">
    <source>
        <dbReference type="ARBA" id="ARBA00010875"/>
    </source>
</evidence>
<protein>
    <submittedName>
        <fullName evidence="9">Uncharacterized protein</fullName>
    </submittedName>
</protein>
<accession>A0ABC8J7A6</accession>
<sequence>MVFDLGSRSDPKAEIISSVDRLIAEADIQCGSLCVSDESDIYGHHRGGLICYPSVLVKSNGRACQCRSSSVRHVRNRPTRNLQRQQCKTETPSFGHSSNEKTLVVDTVELSVMLCNDEFIYKLNKEWRGKDHHTHVLSMSQHVPELKLHVLMMDDIVISVETAARQAAERGQMRSAFLWDVTPTGV</sequence>
<dbReference type="PANTHER" id="PTHR46986">
    <property type="entry name" value="ENDORIBONUCLEASE YBEY, CHLOROPLASTIC"/>
    <property type="match status" value="1"/>
</dbReference>
<dbReference type="Proteomes" id="UP001642260">
    <property type="component" value="Unassembled WGS sequence"/>
</dbReference>
<keyword evidence="7" id="KW-0862">Zinc</keyword>
<comment type="cofactor">
    <cofactor evidence="1">
        <name>Zn(2+)</name>
        <dbReference type="ChEBI" id="CHEBI:29105"/>
    </cofactor>
</comment>
<keyword evidence="4" id="KW-0479">Metal-binding</keyword>
<evidence type="ECO:0000256" key="6">
    <source>
        <dbReference type="ARBA" id="ARBA00022801"/>
    </source>
</evidence>
<dbReference type="InterPro" id="IPR002036">
    <property type="entry name" value="YbeY"/>
</dbReference>
<keyword evidence="10" id="KW-1185">Reference proteome</keyword>
<dbReference type="SUPFAM" id="SSF55486">
    <property type="entry name" value="Metalloproteases ('zincins'), catalytic domain"/>
    <property type="match status" value="1"/>
</dbReference>
<evidence type="ECO:0000256" key="3">
    <source>
        <dbReference type="ARBA" id="ARBA00022722"/>
    </source>
</evidence>
<comment type="similarity">
    <text evidence="2">Belongs to the endoribonuclease YbeY family.</text>
</comment>
<reference evidence="9 10" key="1">
    <citation type="submission" date="2022-03" db="EMBL/GenBank/DDBJ databases">
        <authorList>
            <person name="Macdonald S."/>
            <person name="Ahmed S."/>
            <person name="Newling K."/>
        </authorList>
    </citation>
    <scope>NUCLEOTIDE SEQUENCE [LARGE SCALE GENOMIC DNA]</scope>
</reference>
<name>A0ABC8J7A6_ERUVS</name>
<evidence type="ECO:0000256" key="8">
    <source>
        <dbReference type="SAM" id="MobiDB-lite"/>
    </source>
</evidence>
<evidence type="ECO:0000256" key="1">
    <source>
        <dbReference type="ARBA" id="ARBA00001947"/>
    </source>
</evidence>
<dbReference type="InterPro" id="IPR023091">
    <property type="entry name" value="MetalPrtase_cat_dom_sf_prd"/>
</dbReference>
<dbReference type="Gene3D" id="3.40.390.30">
    <property type="entry name" value="Metalloproteases ('zincins'), catalytic domain"/>
    <property type="match status" value="1"/>
</dbReference>
<proteinExistence type="inferred from homology"/>
<gene>
    <name evidence="9" type="ORF">ERUC_LOCUS7587</name>
</gene>
<evidence type="ECO:0000313" key="9">
    <source>
        <dbReference type="EMBL" id="CAH8316085.1"/>
    </source>
</evidence>
<evidence type="ECO:0000313" key="10">
    <source>
        <dbReference type="Proteomes" id="UP001642260"/>
    </source>
</evidence>
<dbReference type="GO" id="GO:0016787">
    <property type="term" value="F:hydrolase activity"/>
    <property type="evidence" value="ECO:0007669"/>
    <property type="project" value="UniProtKB-KW"/>
</dbReference>
<dbReference type="PANTHER" id="PTHR46986:SF1">
    <property type="entry name" value="ENDORIBONUCLEASE YBEY, CHLOROPLASTIC"/>
    <property type="match status" value="1"/>
</dbReference>
<dbReference type="NCBIfam" id="TIGR00043">
    <property type="entry name" value="rRNA maturation RNase YbeY"/>
    <property type="match status" value="1"/>
</dbReference>
<dbReference type="GO" id="GO:0004519">
    <property type="term" value="F:endonuclease activity"/>
    <property type="evidence" value="ECO:0007669"/>
    <property type="project" value="UniProtKB-KW"/>
</dbReference>
<evidence type="ECO:0000256" key="5">
    <source>
        <dbReference type="ARBA" id="ARBA00022759"/>
    </source>
</evidence>
<dbReference type="Pfam" id="PF02130">
    <property type="entry name" value="YbeY"/>
    <property type="match status" value="1"/>
</dbReference>
<dbReference type="GO" id="GO:0046872">
    <property type="term" value="F:metal ion binding"/>
    <property type="evidence" value="ECO:0007669"/>
    <property type="project" value="UniProtKB-KW"/>
</dbReference>
<keyword evidence="5" id="KW-0255">Endonuclease</keyword>
<evidence type="ECO:0000256" key="4">
    <source>
        <dbReference type="ARBA" id="ARBA00022723"/>
    </source>
</evidence>
<keyword evidence="6" id="KW-0378">Hydrolase</keyword>